<protein>
    <submittedName>
        <fullName evidence="1">Uncharacterized protein</fullName>
    </submittedName>
</protein>
<name>A0A2I2MPH8_9CAUD</name>
<sequence>MMDTYTVVQVQPNATVSTASRWLQIRPHVYATPGQARAFRTNAAKANNRRAGFRIDAYRILHTHIDLMTYEVTTDWID</sequence>
<proteinExistence type="predicted"/>
<gene>
    <name evidence="1" type="primary">79</name>
    <name evidence="1" type="ORF">EniyanLRS_79</name>
</gene>
<dbReference type="EMBL" id="KY385381">
    <property type="protein sequence ID" value="AQT25753.1"/>
    <property type="molecule type" value="Genomic_DNA"/>
</dbReference>
<evidence type="ECO:0000313" key="2">
    <source>
        <dbReference type="Proteomes" id="UP000240702"/>
    </source>
</evidence>
<evidence type="ECO:0000313" key="1">
    <source>
        <dbReference type="EMBL" id="AQT25753.1"/>
    </source>
</evidence>
<dbReference type="Proteomes" id="UP000240702">
    <property type="component" value="Segment"/>
</dbReference>
<accession>A0A2I2MPH8</accession>
<organism evidence="1 2">
    <name type="scientific">Mycobacterium phage EniyanLRS</name>
    <dbReference type="NCBI Taxonomy" id="1933770"/>
    <lineage>
        <taxon>Viruses</taxon>
        <taxon>Duplodnaviria</taxon>
        <taxon>Heunggongvirae</taxon>
        <taxon>Uroviricota</taxon>
        <taxon>Caudoviricetes</taxon>
        <taxon>Vilmaviridae</taxon>
        <taxon>Wildcatvirus</taxon>
        <taxon>Wildcatvirus wildcat</taxon>
        <taxon>Mycobacterium virus Wildcat</taxon>
    </lineage>
</organism>
<reference evidence="1 2" key="1">
    <citation type="submission" date="2016-12" db="EMBL/GenBank/DDBJ databases">
        <title>Whole genome Sequence of Mycobacteriophages.</title>
        <authorList>
            <person name="Bajpai U."/>
        </authorList>
    </citation>
    <scope>NUCLEOTIDE SEQUENCE [LARGE SCALE GENOMIC DNA]</scope>
</reference>